<protein>
    <recommendedName>
        <fullName evidence="5">Peptidase S33 tripeptidyl aminopeptidase-like C-terminal domain-containing protein</fullName>
    </recommendedName>
</protein>
<feature type="signal peptide" evidence="2">
    <location>
        <begin position="1"/>
        <end position="22"/>
    </location>
</feature>
<feature type="transmembrane region" description="Helical" evidence="1">
    <location>
        <begin position="641"/>
        <end position="671"/>
    </location>
</feature>
<dbReference type="RefSeq" id="XP_044545885.1">
    <property type="nucleotide sequence ID" value="XM_044698319.1"/>
</dbReference>
<keyword evidence="2" id="KW-0732">Signal</keyword>
<dbReference type="Proteomes" id="UP000816034">
    <property type="component" value="Unassembled WGS sequence"/>
</dbReference>
<keyword evidence="1" id="KW-0472">Membrane</keyword>
<accession>A0AA88GLY0</accession>
<gene>
    <name evidence="3" type="ORF">C9374_008262</name>
</gene>
<evidence type="ECO:0000256" key="2">
    <source>
        <dbReference type="SAM" id="SignalP"/>
    </source>
</evidence>
<keyword evidence="4" id="KW-1185">Reference proteome</keyword>
<comment type="caution">
    <text evidence="3">The sequence shown here is derived from an EMBL/GenBank/DDBJ whole genome shotgun (WGS) entry which is preliminary data.</text>
</comment>
<dbReference type="Gene3D" id="3.40.50.1820">
    <property type="entry name" value="alpha/beta hydrolase"/>
    <property type="match status" value="1"/>
</dbReference>
<sequence>MPQHSVHFLIVLLLVLLSSSSPSFFLLSSSYATTVPKFFKCPLYTLQTNHTIYKSFNYLHPNYILDPTLEAECAVIPLALDPSQPYTPFNRIELFVKRVKITSEKNSSRTSNDVKHFEKLEKELNSLWILPGISPTYSVNYNHYQSNVSYHSYFLDSLSPATASSVFFEPLLDRLSTLMKIQQLPFQYIYTLDHRGVGASQRLSCVASQAETNGSISGKFIDIYSELKNCAVSNSDSNYLFSSVNAAIDVVSLMKMLHSSNEGIFLYGNSYGTVWLSRFMRYLELNQANVMDLNIRGVVMDGVMATVDSSSATTLLKRFTFDQTMLYQNEALANYLKYCDMPSSNQTNVKKNTCQEKLQQFYEQTGLTTAISLLQNTIQLIYENGTMCEPMLDIIDNAEYFRQLLTRLLSNEYERVLIPAILYRLNRCDMDLDVPTLQRIFSFMIERREDNKNAYMDYPLSQSPLLGYNIIYSEMWTKNITLHQMEILYNQSIGATRDALSYKTALDLSQWKTYDLDPQYDNVAFSSNVPILMLNGELDPLTPVEGARNQFSHIHGNSVKFIEIPFGAHFSLFNTPIQNSTLDCGLQILINFLSHANVSQLNLQCLQELSFNFTGSPIVNLQLAGVLNIYEDMYEAPEPPLVFSMFLMIGIVLATFVVALCAIILLTYALIDLKIRMKNQLAYVRINQ</sequence>
<evidence type="ECO:0000313" key="3">
    <source>
        <dbReference type="EMBL" id="KAG2378623.1"/>
    </source>
</evidence>
<feature type="chain" id="PRO_5041645861" description="Peptidase S33 tripeptidyl aminopeptidase-like C-terminal domain-containing protein" evidence="2">
    <location>
        <begin position="23"/>
        <end position="688"/>
    </location>
</feature>
<keyword evidence="1" id="KW-0812">Transmembrane</keyword>
<dbReference type="SUPFAM" id="SSF53474">
    <property type="entry name" value="alpha/beta-Hydrolases"/>
    <property type="match status" value="1"/>
</dbReference>
<evidence type="ECO:0008006" key="5">
    <source>
        <dbReference type="Google" id="ProtNLM"/>
    </source>
</evidence>
<name>A0AA88GLY0_NAELO</name>
<reference evidence="3 4" key="1">
    <citation type="journal article" date="2018" name="BMC Genomics">
        <title>The genome of Naegleria lovaniensis, the basis for a comparative approach to unravel pathogenicity factors of the human pathogenic amoeba N. fowleri.</title>
        <authorList>
            <person name="Liechti N."/>
            <person name="Schurch N."/>
            <person name="Bruggmann R."/>
            <person name="Wittwer M."/>
        </authorList>
    </citation>
    <scope>NUCLEOTIDE SEQUENCE [LARGE SCALE GENOMIC DNA]</scope>
    <source>
        <strain evidence="3 4">ATCC 30569</strain>
    </source>
</reference>
<proteinExistence type="predicted"/>
<dbReference type="AlphaFoldDB" id="A0AA88GLY0"/>
<keyword evidence="1" id="KW-1133">Transmembrane helix</keyword>
<organism evidence="3 4">
    <name type="scientific">Naegleria lovaniensis</name>
    <name type="common">Amoeba</name>
    <dbReference type="NCBI Taxonomy" id="51637"/>
    <lineage>
        <taxon>Eukaryota</taxon>
        <taxon>Discoba</taxon>
        <taxon>Heterolobosea</taxon>
        <taxon>Tetramitia</taxon>
        <taxon>Eutetramitia</taxon>
        <taxon>Vahlkampfiidae</taxon>
        <taxon>Naegleria</taxon>
    </lineage>
</organism>
<dbReference type="EMBL" id="PYSW02000032">
    <property type="protein sequence ID" value="KAG2378623.1"/>
    <property type="molecule type" value="Genomic_DNA"/>
</dbReference>
<evidence type="ECO:0000313" key="4">
    <source>
        <dbReference type="Proteomes" id="UP000816034"/>
    </source>
</evidence>
<evidence type="ECO:0000256" key="1">
    <source>
        <dbReference type="SAM" id="Phobius"/>
    </source>
</evidence>
<dbReference type="GeneID" id="68100716"/>
<dbReference type="InterPro" id="IPR029058">
    <property type="entry name" value="AB_hydrolase_fold"/>
</dbReference>